<sequence length="456" mass="51279">MKSLTTKVGFIIILFAAIVRVPASAQSGNPLQFLSEVSQSSQANPAFHNKTEKLVIGLPLLSGATAHWNANFSSDYLFTENFEYSFDHFYTSLGEPGDAKANATLPLVYLSHRNDKRTLSFSLSERVLLWGNFDHEFLKFIDQGLLPYYGKDEEFGPISFKTQFFRELSFAYAKQVTKKLSIGIRPKVLFGRFFYDIENLNVVVQTDEDRQVLQVIPKGDYRISGPIDVKYDPVIGKTSIKTDFTAGDYFLKFKNMGAGIDLGFTYQPNKQTTLAVAIADIGFTTINDKAFNNTFVGSIDYTRLYQSSDTAAAYYFEPRAALEALTDSLPYKTIAEAFTQRQYELLPVRLNLMATHHLNDKMKLNFSDNLTYYNGEVSNYLAAYFNVLLGTRFELSSGLNLYNLGQVMPGFACSYTARGVQLYLATNNILRLVQPSKAKNLNLSFGVNLLFSTEPN</sequence>
<dbReference type="STRING" id="1544798.LH29_02830"/>
<dbReference type="OrthoDB" id="1489601at2"/>
<feature type="chain" id="PRO_5002330941" description="DUF5723 domain-containing protein" evidence="1">
    <location>
        <begin position="26"/>
        <end position="456"/>
    </location>
</feature>
<proteinExistence type="predicted"/>
<protein>
    <recommendedName>
        <fullName evidence="2">DUF5723 domain-containing protein</fullName>
    </recommendedName>
</protein>
<dbReference type="Gene3D" id="2.40.160.60">
    <property type="entry name" value="Outer membrane protein transport protein (OMPP1/FadL/TodX)"/>
    <property type="match status" value="1"/>
</dbReference>
<accession>A0A0D8JCJ7</accession>
<reference evidence="3 4" key="1">
    <citation type="submission" date="2014-09" db="EMBL/GenBank/DDBJ databases">
        <title>Draft Genome Sequence of Draconibacterium sp. JN14CK-3.</title>
        <authorList>
            <person name="Dong C."/>
            <person name="Lai Q."/>
            <person name="Shao Z."/>
        </authorList>
    </citation>
    <scope>NUCLEOTIDE SEQUENCE [LARGE SCALE GENOMIC DNA]</scope>
    <source>
        <strain evidence="3 4">JN14CK-3</strain>
    </source>
</reference>
<name>A0A0D8JCJ7_9BACT</name>
<evidence type="ECO:0000256" key="1">
    <source>
        <dbReference type="SAM" id="SignalP"/>
    </source>
</evidence>
<feature type="signal peptide" evidence="1">
    <location>
        <begin position="1"/>
        <end position="25"/>
    </location>
</feature>
<evidence type="ECO:0000313" key="4">
    <source>
        <dbReference type="Proteomes" id="UP000032544"/>
    </source>
</evidence>
<dbReference type="EMBL" id="JRHC01000001">
    <property type="protein sequence ID" value="KJF44444.1"/>
    <property type="molecule type" value="Genomic_DNA"/>
</dbReference>
<dbReference type="RefSeq" id="WP_045026000.1">
    <property type="nucleotide sequence ID" value="NZ_JRHC01000001.1"/>
</dbReference>
<dbReference type="Pfam" id="PF18990">
    <property type="entry name" value="DUF5723"/>
    <property type="match status" value="1"/>
</dbReference>
<comment type="caution">
    <text evidence="3">The sequence shown here is derived from an EMBL/GenBank/DDBJ whole genome shotgun (WGS) entry which is preliminary data.</text>
</comment>
<feature type="domain" description="DUF5723" evidence="2">
    <location>
        <begin position="45"/>
        <end position="427"/>
    </location>
</feature>
<evidence type="ECO:0000313" key="3">
    <source>
        <dbReference type="EMBL" id="KJF44444.1"/>
    </source>
</evidence>
<gene>
    <name evidence="3" type="ORF">LH29_02830</name>
</gene>
<dbReference type="Proteomes" id="UP000032544">
    <property type="component" value="Unassembled WGS sequence"/>
</dbReference>
<keyword evidence="1" id="KW-0732">Signal</keyword>
<dbReference type="AlphaFoldDB" id="A0A0D8JCJ7"/>
<dbReference type="InterPro" id="IPR043781">
    <property type="entry name" value="DUF5723"/>
</dbReference>
<evidence type="ECO:0000259" key="2">
    <source>
        <dbReference type="Pfam" id="PF18990"/>
    </source>
</evidence>
<organism evidence="3 4">
    <name type="scientific">Draconibacterium sediminis</name>
    <dbReference type="NCBI Taxonomy" id="1544798"/>
    <lineage>
        <taxon>Bacteria</taxon>
        <taxon>Pseudomonadati</taxon>
        <taxon>Bacteroidota</taxon>
        <taxon>Bacteroidia</taxon>
        <taxon>Marinilabiliales</taxon>
        <taxon>Prolixibacteraceae</taxon>
        <taxon>Draconibacterium</taxon>
    </lineage>
</organism>
<keyword evidence="4" id="KW-1185">Reference proteome</keyword>